<dbReference type="InterPro" id="IPR052834">
    <property type="entry name" value="3KSR/17beta-HSD"/>
</dbReference>
<evidence type="ECO:0000313" key="2">
    <source>
        <dbReference type="Proteomes" id="UP001152320"/>
    </source>
</evidence>
<reference evidence="1" key="1">
    <citation type="submission" date="2021-10" db="EMBL/GenBank/DDBJ databases">
        <title>Tropical sea cucumber genome reveals ecological adaptation and Cuvierian tubules defense mechanism.</title>
        <authorList>
            <person name="Chen T."/>
        </authorList>
    </citation>
    <scope>NUCLEOTIDE SEQUENCE</scope>
    <source>
        <strain evidence="1">Nanhai2018</strain>
        <tissue evidence="1">Muscle</tissue>
    </source>
</reference>
<evidence type="ECO:0000313" key="1">
    <source>
        <dbReference type="EMBL" id="KAJ8038739.1"/>
    </source>
</evidence>
<organism evidence="1 2">
    <name type="scientific">Holothuria leucospilota</name>
    <name type="common">Black long sea cucumber</name>
    <name type="synonym">Mertensiothuria leucospilota</name>
    <dbReference type="NCBI Taxonomy" id="206669"/>
    <lineage>
        <taxon>Eukaryota</taxon>
        <taxon>Metazoa</taxon>
        <taxon>Echinodermata</taxon>
        <taxon>Eleutherozoa</taxon>
        <taxon>Echinozoa</taxon>
        <taxon>Holothuroidea</taxon>
        <taxon>Aspidochirotacea</taxon>
        <taxon>Aspidochirotida</taxon>
        <taxon>Holothuriidae</taxon>
        <taxon>Holothuria</taxon>
    </lineage>
</organism>
<dbReference type="PANTHER" id="PTHR44442:SF1">
    <property type="entry name" value="3-KETO-STEROID REDUCTASE_17-BETA-HYDROXYSTEROID DEHYDROGENASE 7"/>
    <property type="match status" value="1"/>
</dbReference>
<dbReference type="AlphaFoldDB" id="A0A9Q1C5W7"/>
<dbReference type="OrthoDB" id="9989144at2759"/>
<comment type="caution">
    <text evidence="1">The sequence shown here is derived from an EMBL/GenBank/DDBJ whole genome shotgun (WGS) entry which is preliminary data.</text>
</comment>
<protein>
    <submittedName>
        <fullName evidence="1">3-keto-steroid reductase</fullName>
    </submittedName>
</protein>
<proteinExistence type="predicted"/>
<dbReference type="GO" id="GO:0005789">
    <property type="term" value="C:endoplasmic reticulum membrane"/>
    <property type="evidence" value="ECO:0007669"/>
    <property type="project" value="TreeGrafter"/>
</dbReference>
<dbReference type="Pfam" id="PF00106">
    <property type="entry name" value="adh_short"/>
    <property type="match status" value="1"/>
</dbReference>
<sequence>MNGQIKAWSASRKVVVITGGNSGVGFALAQRLLALEITVTVCLACRNVTKAEKAKSELEEEYKGAKVDILQLDTSSIASVNAAAKELQKRHEMTAACQTF</sequence>
<dbReference type="Gene3D" id="3.40.50.720">
    <property type="entry name" value="NAD(P)-binding Rossmann-like Domain"/>
    <property type="match status" value="1"/>
</dbReference>
<keyword evidence="2" id="KW-1185">Reference proteome</keyword>
<dbReference type="GO" id="GO:0016125">
    <property type="term" value="P:sterol metabolic process"/>
    <property type="evidence" value="ECO:0007669"/>
    <property type="project" value="TreeGrafter"/>
</dbReference>
<name>A0A9Q1C5W7_HOLLE</name>
<accession>A0A9Q1C5W7</accession>
<dbReference type="GO" id="GO:0000253">
    <property type="term" value="F:3-beta-hydroxysteroid 3-dehydrogenase (NADP+) activity"/>
    <property type="evidence" value="ECO:0007669"/>
    <property type="project" value="TreeGrafter"/>
</dbReference>
<dbReference type="InterPro" id="IPR036291">
    <property type="entry name" value="NAD(P)-bd_dom_sf"/>
</dbReference>
<gene>
    <name evidence="1" type="ORF">HOLleu_16248</name>
</gene>
<dbReference type="SUPFAM" id="SSF51735">
    <property type="entry name" value="NAD(P)-binding Rossmann-fold domains"/>
    <property type="match status" value="1"/>
</dbReference>
<dbReference type="Proteomes" id="UP001152320">
    <property type="component" value="Chromosome 7"/>
</dbReference>
<dbReference type="EMBL" id="JAIZAY010000007">
    <property type="protein sequence ID" value="KAJ8038739.1"/>
    <property type="molecule type" value="Genomic_DNA"/>
</dbReference>
<dbReference type="InterPro" id="IPR002347">
    <property type="entry name" value="SDR_fam"/>
</dbReference>
<dbReference type="PANTHER" id="PTHR44442">
    <property type="entry name" value="3-KETO-STEROID REDUCTASE"/>
    <property type="match status" value="1"/>
</dbReference>